<name>A0ABS8SJU3_DATST</name>
<feature type="non-terminal residue" evidence="1">
    <location>
        <position position="1"/>
    </location>
</feature>
<keyword evidence="2" id="KW-1185">Reference proteome</keyword>
<organism evidence="1 2">
    <name type="scientific">Datura stramonium</name>
    <name type="common">Jimsonweed</name>
    <name type="synonym">Common thornapple</name>
    <dbReference type="NCBI Taxonomy" id="4076"/>
    <lineage>
        <taxon>Eukaryota</taxon>
        <taxon>Viridiplantae</taxon>
        <taxon>Streptophyta</taxon>
        <taxon>Embryophyta</taxon>
        <taxon>Tracheophyta</taxon>
        <taxon>Spermatophyta</taxon>
        <taxon>Magnoliopsida</taxon>
        <taxon>eudicotyledons</taxon>
        <taxon>Gunneridae</taxon>
        <taxon>Pentapetalae</taxon>
        <taxon>asterids</taxon>
        <taxon>lamiids</taxon>
        <taxon>Solanales</taxon>
        <taxon>Solanaceae</taxon>
        <taxon>Solanoideae</taxon>
        <taxon>Datureae</taxon>
        <taxon>Datura</taxon>
    </lineage>
</organism>
<dbReference type="Proteomes" id="UP000823775">
    <property type="component" value="Unassembled WGS sequence"/>
</dbReference>
<sequence length="77" mass="8835">GWGLADLQSLPSTRASLLEEKWVKVSGVSKILMREKDMERRLKWRSNGVYICLCCPLVEDGRRRRAKSREIWSAGDG</sequence>
<accession>A0ABS8SJU3</accession>
<protein>
    <submittedName>
        <fullName evidence="1">Uncharacterized protein</fullName>
    </submittedName>
</protein>
<evidence type="ECO:0000313" key="2">
    <source>
        <dbReference type="Proteomes" id="UP000823775"/>
    </source>
</evidence>
<reference evidence="1 2" key="1">
    <citation type="journal article" date="2021" name="BMC Genomics">
        <title>Datura genome reveals duplications of psychoactive alkaloid biosynthetic genes and high mutation rate following tissue culture.</title>
        <authorList>
            <person name="Rajewski A."/>
            <person name="Carter-House D."/>
            <person name="Stajich J."/>
            <person name="Litt A."/>
        </authorList>
    </citation>
    <scope>NUCLEOTIDE SEQUENCE [LARGE SCALE GENOMIC DNA]</scope>
    <source>
        <strain evidence="1">AR-01</strain>
    </source>
</reference>
<comment type="caution">
    <text evidence="1">The sequence shown here is derived from an EMBL/GenBank/DDBJ whole genome shotgun (WGS) entry which is preliminary data.</text>
</comment>
<dbReference type="EMBL" id="JACEIK010000564">
    <property type="protein sequence ID" value="MCD7459126.1"/>
    <property type="molecule type" value="Genomic_DNA"/>
</dbReference>
<evidence type="ECO:0000313" key="1">
    <source>
        <dbReference type="EMBL" id="MCD7459126.1"/>
    </source>
</evidence>
<proteinExistence type="predicted"/>
<feature type="non-terminal residue" evidence="1">
    <location>
        <position position="77"/>
    </location>
</feature>
<gene>
    <name evidence="1" type="ORF">HAX54_040165</name>
</gene>